<keyword evidence="1 4" id="KW-0963">Cytoplasm</keyword>
<dbReference type="FunFam" id="3.10.450.50:FF:000005">
    <property type="entry name" value="Nuclear transport factor 2"/>
    <property type="match status" value="1"/>
</dbReference>
<dbReference type="PANTHER" id="PTHR12612">
    <property type="entry name" value="NUCLEAR TRANSPORT FACTOR 2"/>
    <property type="match status" value="1"/>
</dbReference>
<dbReference type="CDD" id="cd00780">
    <property type="entry name" value="NTF2"/>
    <property type="match status" value="1"/>
</dbReference>
<dbReference type="InterPro" id="IPR002075">
    <property type="entry name" value="NTF2_dom"/>
</dbReference>
<evidence type="ECO:0000256" key="3">
    <source>
        <dbReference type="ARBA" id="ARBA00053082"/>
    </source>
</evidence>
<accession>A0A6A6UR37</accession>
<evidence type="ECO:0000313" key="6">
    <source>
        <dbReference type="EMBL" id="KAF2673528.1"/>
    </source>
</evidence>
<evidence type="ECO:0000313" key="7">
    <source>
        <dbReference type="Proteomes" id="UP000799302"/>
    </source>
</evidence>
<dbReference type="SUPFAM" id="SSF54427">
    <property type="entry name" value="NTF2-like"/>
    <property type="match status" value="1"/>
</dbReference>
<keyword evidence="4" id="KW-0653">Protein transport</keyword>
<organism evidence="6 7">
    <name type="scientific">Microthyrium microscopicum</name>
    <dbReference type="NCBI Taxonomy" id="703497"/>
    <lineage>
        <taxon>Eukaryota</taxon>
        <taxon>Fungi</taxon>
        <taxon>Dikarya</taxon>
        <taxon>Ascomycota</taxon>
        <taxon>Pezizomycotina</taxon>
        <taxon>Dothideomycetes</taxon>
        <taxon>Dothideomycetes incertae sedis</taxon>
        <taxon>Microthyriales</taxon>
        <taxon>Microthyriaceae</taxon>
        <taxon>Microthyrium</taxon>
    </lineage>
</organism>
<evidence type="ECO:0000256" key="2">
    <source>
        <dbReference type="ARBA" id="ARBA00026247"/>
    </source>
</evidence>
<dbReference type="PROSITE" id="PS50177">
    <property type="entry name" value="NTF2_DOMAIN"/>
    <property type="match status" value="1"/>
</dbReference>
<dbReference type="GO" id="GO:0005635">
    <property type="term" value="C:nuclear envelope"/>
    <property type="evidence" value="ECO:0007669"/>
    <property type="project" value="UniProtKB-ARBA"/>
</dbReference>
<name>A0A6A6UR37_9PEZI</name>
<dbReference type="InterPro" id="IPR045875">
    <property type="entry name" value="NTF2"/>
</dbReference>
<reference evidence="6" key="1">
    <citation type="journal article" date="2020" name="Stud. Mycol.">
        <title>101 Dothideomycetes genomes: a test case for predicting lifestyles and emergence of pathogens.</title>
        <authorList>
            <person name="Haridas S."/>
            <person name="Albert R."/>
            <person name="Binder M."/>
            <person name="Bloem J."/>
            <person name="Labutti K."/>
            <person name="Salamov A."/>
            <person name="Andreopoulos B."/>
            <person name="Baker S."/>
            <person name="Barry K."/>
            <person name="Bills G."/>
            <person name="Bluhm B."/>
            <person name="Cannon C."/>
            <person name="Castanera R."/>
            <person name="Culley D."/>
            <person name="Daum C."/>
            <person name="Ezra D."/>
            <person name="Gonzalez J."/>
            <person name="Henrissat B."/>
            <person name="Kuo A."/>
            <person name="Liang C."/>
            <person name="Lipzen A."/>
            <person name="Lutzoni F."/>
            <person name="Magnuson J."/>
            <person name="Mondo S."/>
            <person name="Nolan M."/>
            <person name="Ohm R."/>
            <person name="Pangilinan J."/>
            <person name="Park H.-J."/>
            <person name="Ramirez L."/>
            <person name="Alfaro M."/>
            <person name="Sun H."/>
            <person name="Tritt A."/>
            <person name="Yoshinaga Y."/>
            <person name="Zwiers L.-H."/>
            <person name="Turgeon B."/>
            <person name="Goodwin S."/>
            <person name="Spatafora J."/>
            <person name="Crous P."/>
            <person name="Grigoriev I."/>
        </authorList>
    </citation>
    <scope>NUCLEOTIDE SEQUENCE</scope>
    <source>
        <strain evidence="6">CBS 115976</strain>
    </source>
</reference>
<comment type="function">
    <text evidence="4">Has a role in nuclear-cytoplasmic transport of proteins and mRNAs.</text>
</comment>
<dbReference type="InterPro" id="IPR032710">
    <property type="entry name" value="NTF2-like_dom_sf"/>
</dbReference>
<keyword evidence="4" id="KW-0813">Transport</keyword>
<evidence type="ECO:0000256" key="4">
    <source>
        <dbReference type="RuleBase" id="RU369002"/>
    </source>
</evidence>
<sequence>MTDFEAVAKQFVTFYYDTFDKNRADLSALYKDHSMLTFEAQPTQGTGAIIEKLASLPFAKIQHRVDSLDAQPSNETGGILVMVTGALLIDEEQRAMMYSQTFQLQPDGAGSYFIFNDVFRLVYPA</sequence>
<dbReference type="AlphaFoldDB" id="A0A6A6UR37"/>
<comment type="function">
    <text evidence="3">Facilitates protein transport into the nucleus. Could be part of a multicomponent system of cytosolic factors that assemble at the pore complex during nuclear import.</text>
</comment>
<dbReference type="InterPro" id="IPR018222">
    <property type="entry name" value="Nuclear_transport_factor_2_euk"/>
</dbReference>
<keyword evidence="7" id="KW-1185">Reference proteome</keyword>
<dbReference type="Gene3D" id="3.10.450.50">
    <property type="match status" value="1"/>
</dbReference>
<dbReference type="Proteomes" id="UP000799302">
    <property type="component" value="Unassembled WGS sequence"/>
</dbReference>
<dbReference type="GO" id="GO:0051028">
    <property type="term" value="P:mRNA transport"/>
    <property type="evidence" value="ECO:0007669"/>
    <property type="project" value="UniProtKB-UniRule"/>
</dbReference>
<dbReference type="GO" id="GO:0006606">
    <property type="term" value="P:protein import into nucleus"/>
    <property type="evidence" value="ECO:0007669"/>
    <property type="project" value="UniProtKB-ARBA"/>
</dbReference>
<evidence type="ECO:0000256" key="1">
    <source>
        <dbReference type="ARBA" id="ARBA00022490"/>
    </source>
</evidence>
<dbReference type="GO" id="GO:0005737">
    <property type="term" value="C:cytoplasm"/>
    <property type="evidence" value="ECO:0007669"/>
    <property type="project" value="UniProtKB-SubCell"/>
</dbReference>
<dbReference type="Pfam" id="PF02136">
    <property type="entry name" value="NTF2"/>
    <property type="match status" value="1"/>
</dbReference>
<protein>
    <recommendedName>
        <fullName evidence="2 4">Nuclear transport factor 2</fullName>
        <shortName evidence="4">NTF-2</shortName>
    </recommendedName>
</protein>
<keyword evidence="4" id="KW-0539">Nucleus</keyword>
<dbReference type="OrthoDB" id="6507044at2759"/>
<evidence type="ECO:0000259" key="5">
    <source>
        <dbReference type="PROSITE" id="PS50177"/>
    </source>
</evidence>
<gene>
    <name evidence="6" type="ORF">BT63DRAFT_383573</name>
</gene>
<feature type="domain" description="NTF2" evidence="5">
    <location>
        <begin position="7"/>
        <end position="121"/>
    </location>
</feature>
<comment type="subcellular location">
    <subcellularLocation>
        <location evidence="4">Cytoplasm</location>
    </subcellularLocation>
    <subcellularLocation>
        <location evidence="4">Nucleus</location>
    </subcellularLocation>
</comment>
<dbReference type="EMBL" id="MU004231">
    <property type="protein sequence ID" value="KAF2673528.1"/>
    <property type="molecule type" value="Genomic_DNA"/>
</dbReference>
<proteinExistence type="predicted"/>